<dbReference type="InterPro" id="IPR011045">
    <property type="entry name" value="N2O_reductase_N"/>
</dbReference>
<evidence type="ECO:0000256" key="1">
    <source>
        <dbReference type="SAM" id="MobiDB-lite"/>
    </source>
</evidence>
<keyword evidence="3" id="KW-1185">Reference proteome</keyword>
<reference evidence="2 3" key="1">
    <citation type="journal article" date="2019" name="Int. J. Syst. Evol. Microbiol.">
        <title>The Global Catalogue of Microorganisms (GCM) 10K type strain sequencing project: providing services to taxonomists for standard genome sequencing and annotation.</title>
        <authorList>
            <consortium name="The Broad Institute Genomics Platform"/>
            <consortium name="The Broad Institute Genome Sequencing Center for Infectious Disease"/>
            <person name="Wu L."/>
            <person name="Ma J."/>
        </authorList>
    </citation>
    <scope>NUCLEOTIDE SEQUENCE [LARGE SCALE GENOMIC DNA]</scope>
    <source>
        <strain evidence="2 3">XZYJT29</strain>
    </source>
</reference>
<dbReference type="EMBL" id="JBHTAS010000001">
    <property type="protein sequence ID" value="MFC7140454.1"/>
    <property type="molecule type" value="Genomic_DNA"/>
</dbReference>
<dbReference type="SUPFAM" id="SSF50974">
    <property type="entry name" value="Nitrous oxide reductase, N-terminal domain"/>
    <property type="match status" value="1"/>
</dbReference>
<comment type="caution">
    <text evidence="2">The sequence shown here is derived from an EMBL/GenBank/DDBJ whole genome shotgun (WGS) entry which is preliminary data.</text>
</comment>
<dbReference type="RefSeq" id="WP_274326011.1">
    <property type="nucleotide sequence ID" value="NZ_CP118158.1"/>
</dbReference>
<organism evidence="2 3">
    <name type="scientific">Halosimplex aquaticum</name>
    <dbReference type="NCBI Taxonomy" id="3026162"/>
    <lineage>
        <taxon>Archaea</taxon>
        <taxon>Methanobacteriati</taxon>
        <taxon>Methanobacteriota</taxon>
        <taxon>Stenosarchaea group</taxon>
        <taxon>Halobacteria</taxon>
        <taxon>Halobacteriales</taxon>
        <taxon>Haloarculaceae</taxon>
        <taxon>Halosimplex</taxon>
    </lineage>
</organism>
<dbReference type="GeneID" id="78820743"/>
<name>A0ABD5Y7S8_9EURY</name>
<accession>A0ABD5Y7S8</accession>
<evidence type="ECO:0000313" key="2">
    <source>
        <dbReference type="EMBL" id="MFC7140454.1"/>
    </source>
</evidence>
<feature type="compositionally biased region" description="Low complexity" evidence="1">
    <location>
        <begin position="35"/>
        <end position="62"/>
    </location>
</feature>
<dbReference type="AlphaFoldDB" id="A0ABD5Y7S8"/>
<sequence>MHRRQFLRATVGLGVPAAVGALSSRDGAAHPTEPSESNATTATGTSTPTPTPTEAAATPTSGYEPLGSVAVEDATEAVTTTDGETAFVAALDGFAAVDLADPADPTVLAEKRDISPPGTTQVMTGIQDVKYDDGRLLVAGPANYDPDGFHGIALYDVSDPASPELLRAYQTAYPIHNCDLSGGYAYLTGNNRDDNPLVVVDVDRDEPAEVARWSLFDHDPVWESVPVALRTLHDVFVRDGRAYLAHWDAGTWILDVSDPTAPAYVGEVSQLSPADLAELDGLAVSREQKEPPGNDHYAAVDPSGSLLAVGRETWNSNFGKEGTTPGPDDPGGPSGIDLYDLSDPASPAHLATVDPPPTADPNVNGVWTTAHNFEIAAGHLYSSWYRGGVAVHDLSDPANPERVRYFRRSSETSFWTAQLAAPGDAVVATSYGDPSLTDAESRLYTFPDVPRATPTATSTTGSPDETATPPTTAPTPTETAAGGPTRDGTDAVETGGATDEDGPGFGPLAALAGVGLGTWRLLQERGEDKD</sequence>
<dbReference type="Proteomes" id="UP001596432">
    <property type="component" value="Unassembled WGS sequence"/>
</dbReference>
<feature type="region of interest" description="Disordered" evidence="1">
    <location>
        <begin position="315"/>
        <end position="360"/>
    </location>
</feature>
<feature type="compositionally biased region" description="Low complexity" evidence="1">
    <location>
        <begin position="452"/>
        <end position="484"/>
    </location>
</feature>
<gene>
    <name evidence="2" type="ORF">ACFQMA_11515</name>
</gene>
<feature type="region of interest" description="Disordered" evidence="1">
    <location>
        <begin position="447"/>
        <end position="509"/>
    </location>
</feature>
<feature type="region of interest" description="Disordered" evidence="1">
    <location>
        <begin position="24"/>
        <end position="66"/>
    </location>
</feature>
<evidence type="ECO:0000313" key="3">
    <source>
        <dbReference type="Proteomes" id="UP001596432"/>
    </source>
</evidence>
<dbReference type="Pfam" id="PF08309">
    <property type="entry name" value="LVIVD"/>
    <property type="match status" value="3"/>
</dbReference>
<proteinExistence type="predicted"/>
<dbReference type="InterPro" id="IPR013211">
    <property type="entry name" value="LVIVD"/>
</dbReference>
<protein>
    <submittedName>
        <fullName evidence="2">LVIVD repeat-containing protein</fullName>
    </submittedName>
</protein>